<evidence type="ECO:0000313" key="2">
    <source>
        <dbReference type="Proteomes" id="UP000262969"/>
    </source>
</evidence>
<gene>
    <name evidence="1" type="ORF">DHW61_03645</name>
</gene>
<organism evidence="1 2">
    <name type="scientific">Lachnoclostridium phytofermentans</name>
    <dbReference type="NCBI Taxonomy" id="66219"/>
    <lineage>
        <taxon>Bacteria</taxon>
        <taxon>Bacillati</taxon>
        <taxon>Bacillota</taxon>
        <taxon>Clostridia</taxon>
        <taxon>Lachnospirales</taxon>
        <taxon>Lachnospiraceae</taxon>
    </lineage>
</organism>
<evidence type="ECO:0000313" key="1">
    <source>
        <dbReference type="EMBL" id="HCL01500.1"/>
    </source>
</evidence>
<sequence length="63" mass="7340">MRITCVWEHNGNDTIMYSNNYIGAFTRGKTKEIALAKMQQNSKMKDLEFDLLFPTKEKVNGRI</sequence>
<name>A0A3D2X2Y5_9FIRM</name>
<dbReference type="Proteomes" id="UP000262969">
    <property type="component" value="Unassembled WGS sequence"/>
</dbReference>
<protein>
    <submittedName>
        <fullName evidence="1">Uncharacterized protein</fullName>
    </submittedName>
</protein>
<proteinExistence type="predicted"/>
<reference evidence="1 2" key="1">
    <citation type="journal article" date="2018" name="Nat. Biotechnol.">
        <title>A standardized bacterial taxonomy based on genome phylogeny substantially revises the tree of life.</title>
        <authorList>
            <person name="Parks D.H."/>
            <person name="Chuvochina M."/>
            <person name="Waite D.W."/>
            <person name="Rinke C."/>
            <person name="Skarshewski A."/>
            <person name="Chaumeil P.A."/>
            <person name="Hugenholtz P."/>
        </authorList>
    </citation>
    <scope>NUCLEOTIDE SEQUENCE [LARGE SCALE GENOMIC DNA]</scope>
    <source>
        <strain evidence="1">UBA11728</strain>
    </source>
</reference>
<dbReference type="AlphaFoldDB" id="A0A3D2X2Y5"/>
<comment type="caution">
    <text evidence="1">The sequence shown here is derived from an EMBL/GenBank/DDBJ whole genome shotgun (WGS) entry which is preliminary data.</text>
</comment>
<accession>A0A3D2X2Y5</accession>
<dbReference type="EMBL" id="DPVV01000129">
    <property type="protein sequence ID" value="HCL01500.1"/>
    <property type="molecule type" value="Genomic_DNA"/>
</dbReference>